<gene>
    <name evidence="9" type="ORF">SARC_08028</name>
</gene>
<keyword evidence="10" id="KW-1185">Reference proteome</keyword>
<dbReference type="PANTHER" id="PTHR44068:SF1">
    <property type="entry name" value="HYPOTHETICAL LOC100005854"/>
    <property type="match status" value="1"/>
</dbReference>
<evidence type="ECO:0000256" key="5">
    <source>
        <dbReference type="PROSITE-ProRule" id="PRU01022"/>
    </source>
</evidence>
<dbReference type="EC" id="2.1.1.-" evidence="6"/>
<keyword evidence="7" id="KW-0732">Signal</keyword>
<evidence type="ECO:0000256" key="3">
    <source>
        <dbReference type="ARBA" id="ARBA00022691"/>
    </source>
</evidence>
<dbReference type="AlphaFoldDB" id="A0A0L0FS68"/>
<dbReference type="OrthoDB" id="4310724at2759"/>
<proteinExistence type="inferred from homology"/>
<evidence type="ECO:0000313" key="10">
    <source>
        <dbReference type="Proteomes" id="UP000054560"/>
    </source>
</evidence>
<dbReference type="InterPro" id="IPR029063">
    <property type="entry name" value="SAM-dependent_MTases_sf"/>
</dbReference>
<dbReference type="GO" id="GO:0032259">
    <property type="term" value="P:methylation"/>
    <property type="evidence" value="ECO:0007669"/>
    <property type="project" value="UniProtKB-KW"/>
</dbReference>
<name>A0A0L0FS68_9EUKA</name>
<dbReference type="SUPFAM" id="SSF53335">
    <property type="entry name" value="S-adenosyl-L-methionine-dependent methyltransferases"/>
    <property type="match status" value="1"/>
</dbReference>
<dbReference type="GeneID" id="25908532"/>
<feature type="signal peptide" evidence="7">
    <location>
        <begin position="1"/>
        <end position="23"/>
    </location>
</feature>
<dbReference type="PANTHER" id="PTHR44068">
    <property type="entry name" value="ZGC:194242"/>
    <property type="match status" value="1"/>
</dbReference>
<dbReference type="InterPro" id="IPR013216">
    <property type="entry name" value="Methyltransf_11"/>
</dbReference>
<evidence type="ECO:0000256" key="6">
    <source>
        <dbReference type="RuleBase" id="RU362025"/>
    </source>
</evidence>
<evidence type="ECO:0000256" key="2">
    <source>
        <dbReference type="ARBA" id="ARBA00022679"/>
    </source>
</evidence>
<accession>A0A0L0FS68</accession>
<evidence type="ECO:0000256" key="1">
    <source>
        <dbReference type="ARBA" id="ARBA00022603"/>
    </source>
</evidence>
<organism evidence="9 10">
    <name type="scientific">Sphaeroforma arctica JP610</name>
    <dbReference type="NCBI Taxonomy" id="667725"/>
    <lineage>
        <taxon>Eukaryota</taxon>
        <taxon>Ichthyosporea</taxon>
        <taxon>Ichthyophonida</taxon>
        <taxon>Sphaeroforma</taxon>
    </lineage>
</organism>
<dbReference type="GO" id="GO:0005783">
    <property type="term" value="C:endoplasmic reticulum"/>
    <property type="evidence" value="ECO:0007669"/>
    <property type="project" value="TreeGrafter"/>
</dbReference>
<dbReference type="PROSITE" id="PS51685">
    <property type="entry name" value="SAM_MT_ERG6_SMT"/>
    <property type="match status" value="1"/>
</dbReference>
<sequence>MTVLDIFTMLLTLPLLPFRLIWSLFNQDMKYSHVENLDDTVGKFTNDFNKSLETKDDQARRSQYTKTTSTFYNLITDFYEYGWGQSFHFAPRYHGETFAEAIRRYEHFFAANLGLDLSPIQTINPTQRVLDVGCGVGGPMRAIAKFLKYRARITGINITREHIKRAQMFNTKEGIEHCDFICGDFNKIPVLNDSFDAAYDMEATLHSTDLKTTFSEIYRVLKPGAKFVSAQYCLLDAYDGSKEHKDLIRVIDNTNGCYVSGRTVASTKAVFEEVGFKIISNENVFDKSAHSDYSFTSNFDVAEGGKFTGTKPGMLLTLAFCHIGEGLGLLPKGTIEVQQMLISAADSFKEADKLNLITPGQLFILQKPLQDELVGR</sequence>
<dbReference type="GO" id="GO:0003838">
    <property type="term" value="F:sterol 24-C-methyltransferase activity"/>
    <property type="evidence" value="ECO:0007669"/>
    <property type="project" value="TreeGrafter"/>
</dbReference>
<evidence type="ECO:0000256" key="7">
    <source>
        <dbReference type="SAM" id="SignalP"/>
    </source>
</evidence>
<dbReference type="EMBL" id="KQ242279">
    <property type="protein sequence ID" value="KNC79580.1"/>
    <property type="molecule type" value="Genomic_DNA"/>
</dbReference>
<dbReference type="Gene3D" id="3.40.50.150">
    <property type="entry name" value="Vaccinia Virus protein VP39"/>
    <property type="match status" value="1"/>
</dbReference>
<feature type="chain" id="PRO_5005538861" description="Methyltransferase" evidence="7">
    <location>
        <begin position="24"/>
        <end position="376"/>
    </location>
</feature>
<feature type="domain" description="SAM-dependent methyltransferase Erg6/SMT-type" evidence="8">
    <location>
        <begin position="71"/>
        <end position="368"/>
    </location>
</feature>
<dbReference type="CDD" id="cd02440">
    <property type="entry name" value="AdoMet_MTases"/>
    <property type="match status" value="1"/>
</dbReference>
<dbReference type="InterPro" id="IPR050447">
    <property type="entry name" value="Erg6_SMT_methyltransf"/>
</dbReference>
<comment type="similarity">
    <text evidence="4 5 6">Belongs to the class I-like SAM-binding methyltransferase superfamily. Erg6/SMT family.</text>
</comment>
<keyword evidence="2 5" id="KW-0808">Transferase</keyword>
<dbReference type="InterPro" id="IPR013705">
    <property type="entry name" value="Sterol_MeTrfase_C"/>
</dbReference>
<dbReference type="InterPro" id="IPR030384">
    <property type="entry name" value="MeTrfase_SMT"/>
</dbReference>
<dbReference type="eggNOG" id="KOG1269">
    <property type="taxonomic scope" value="Eukaryota"/>
</dbReference>
<dbReference type="RefSeq" id="XP_014153482.1">
    <property type="nucleotide sequence ID" value="XM_014298007.1"/>
</dbReference>
<dbReference type="Proteomes" id="UP000054560">
    <property type="component" value="Unassembled WGS sequence"/>
</dbReference>
<keyword evidence="1 5" id="KW-0489">Methyltransferase</keyword>
<dbReference type="Pfam" id="PF08498">
    <property type="entry name" value="Sterol_MT_C"/>
    <property type="match status" value="1"/>
</dbReference>
<dbReference type="STRING" id="667725.A0A0L0FS68"/>
<protein>
    <recommendedName>
        <fullName evidence="6">Methyltransferase</fullName>
        <ecNumber evidence="6">2.1.1.-</ecNumber>
    </recommendedName>
</protein>
<keyword evidence="3 5" id="KW-0949">S-adenosyl-L-methionine</keyword>
<evidence type="ECO:0000313" key="9">
    <source>
        <dbReference type="EMBL" id="KNC79580.1"/>
    </source>
</evidence>
<evidence type="ECO:0000256" key="4">
    <source>
        <dbReference type="ARBA" id="ARBA00038188"/>
    </source>
</evidence>
<evidence type="ECO:0000259" key="8">
    <source>
        <dbReference type="PROSITE" id="PS51685"/>
    </source>
</evidence>
<reference evidence="9 10" key="1">
    <citation type="submission" date="2011-02" db="EMBL/GenBank/DDBJ databases">
        <title>The Genome Sequence of Sphaeroforma arctica JP610.</title>
        <authorList>
            <consortium name="The Broad Institute Genome Sequencing Platform"/>
            <person name="Russ C."/>
            <person name="Cuomo C."/>
            <person name="Young S.K."/>
            <person name="Zeng Q."/>
            <person name="Gargeya S."/>
            <person name="Alvarado L."/>
            <person name="Berlin A."/>
            <person name="Chapman S.B."/>
            <person name="Chen Z."/>
            <person name="Freedman E."/>
            <person name="Gellesch M."/>
            <person name="Goldberg J."/>
            <person name="Griggs A."/>
            <person name="Gujja S."/>
            <person name="Heilman E."/>
            <person name="Heiman D."/>
            <person name="Howarth C."/>
            <person name="Mehta T."/>
            <person name="Neiman D."/>
            <person name="Pearson M."/>
            <person name="Roberts A."/>
            <person name="Saif S."/>
            <person name="Shea T."/>
            <person name="Shenoy N."/>
            <person name="Sisk P."/>
            <person name="Stolte C."/>
            <person name="Sykes S."/>
            <person name="White J."/>
            <person name="Yandava C."/>
            <person name="Burger G."/>
            <person name="Gray M.W."/>
            <person name="Holland P.W.H."/>
            <person name="King N."/>
            <person name="Lang F.B.F."/>
            <person name="Roger A.J."/>
            <person name="Ruiz-Trillo I."/>
            <person name="Haas B."/>
            <person name="Nusbaum C."/>
            <person name="Birren B."/>
        </authorList>
    </citation>
    <scope>NUCLEOTIDE SEQUENCE [LARGE SCALE GENOMIC DNA]</scope>
    <source>
        <strain evidence="9 10">JP610</strain>
    </source>
</reference>
<dbReference type="GO" id="GO:0016126">
    <property type="term" value="P:sterol biosynthetic process"/>
    <property type="evidence" value="ECO:0007669"/>
    <property type="project" value="TreeGrafter"/>
</dbReference>
<dbReference type="Pfam" id="PF08241">
    <property type="entry name" value="Methyltransf_11"/>
    <property type="match status" value="1"/>
</dbReference>